<protein>
    <submittedName>
        <fullName evidence="2">Uncharacterized protein</fullName>
    </submittedName>
</protein>
<evidence type="ECO:0000313" key="3">
    <source>
        <dbReference type="Proteomes" id="UP000316096"/>
    </source>
</evidence>
<dbReference type="SUPFAM" id="SSF50494">
    <property type="entry name" value="Trypsin-like serine proteases"/>
    <property type="match status" value="1"/>
</dbReference>
<comment type="caution">
    <text evidence="2">The sequence shown here is derived from an EMBL/GenBank/DDBJ whole genome shotgun (WGS) entry which is preliminary data.</text>
</comment>
<reference evidence="2 3" key="1">
    <citation type="submission" date="2019-06" db="EMBL/GenBank/DDBJ databases">
        <title>Sequencing the genomes of 1000 actinobacteria strains.</title>
        <authorList>
            <person name="Klenk H.-P."/>
        </authorList>
    </citation>
    <scope>NUCLEOTIDE SEQUENCE [LARGE SCALE GENOMIC DNA]</scope>
    <source>
        <strain evidence="2 3">DSM 102200</strain>
    </source>
</reference>
<dbReference type="RefSeq" id="WP_141961370.1">
    <property type="nucleotide sequence ID" value="NZ_VFOZ01000001.1"/>
</dbReference>
<dbReference type="EMBL" id="VFOZ01000001">
    <property type="protein sequence ID" value="TQM01548.1"/>
    <property type="molecule type" value="Genomic_DNA"/>
</dbReference>
<name>A0A543CXF3_9ACTN</name>
<accession>A0A543CXF3</accession>
<sequence>MSDEELVALKQRAAEVLMARPDVTAVGLGGRDRGGLPTGEIVLKVFVERKRPLTGLTPGETLPPRFEGLGVDVGELPLAEATLTTTPVLDDTLTVPGSPFRPDSAMDDEKRRTLSGGIRVQSGLPGAGFGTMGCLLEHTTDPGKVYGLTNFHVLSKVADGTATPVKDSTRLGHPHATTSPLKCCSNMFGTFAGGGSDAVRDAALIQLDPGTKWLPEIVGLGPLGGSRPASIAEIAAGTLRVRKRGAHTTLTGGVLNVAHMTITVEGATRNNVMVATPNPNPLLGAGEDLFFSQGGDSGSVLVDDDAVVVALHYAGLKLPGNIHIGFELPIEDILASFGGNEQLPLRVATATTNGDVHVVPGTRPLDAPRDLLPSPDGTLPPLEDVLARVGSDLERSAAGRDLIDLWLDHHDELLRLVDERRRVTIAWHRGGGPVLMHALLHAVADPAVTMPQAVNGESTARRLDRILTAFHAAASPELRRALDRTREALPDPAGLTYPQLLTALAAG</sequence>
<dbReference type="Proteomes" id="UP000316096">
    <property type="component" value="Unassembled WGS sequence"/>
</dbReference>
<evidence type="ECO:0000256" key="1">
    <source>
        <dbReference type="SAM" id="MobiDB-lite"/>
    </source>
</evidence>
<dbReference type="OrthoDB" id="4315336at2"/>
<organism evidence="2 3">
    <name type="scientific">Actinoallomurus bryophytorum</name>
    <dbReference type="NCBI Taxonomy" id="1490222"/>
    <lineage>
        <taxon>Bacteria</taxon>
        <taxon>Bacillati</taxon>
        <taxon>Actinomycetota</taxon>
        <taxon>Actinomycetes</taxon>
        <taxon>Streptosporangiales</taxon>
        <taxon>Thermomonosporaceae</taxon>
        <taxon>Actinoallomurus</taxon>
    </lineage>
</organism>
<proteinExistence type="predicted"/>
<feature type="region of interest" description="Disordered" evidence="1">
    <location>
        <begin position="90"/>
        <end position="109"/>
    </location>
</feature>
<evidence type="ECO:0000313" key="2">
    <source>
        <dbReference type="EMBL" id="TQM01548.1"/>
    </source>
</evidence>
<dbReference type="InterPro" id="IPR009003">
    <property type="entry name" value="Peptidase_S1_PA"/>
</dbReference>
<keyword evidence="3" id="KW-1185">Reference proteome</keyword>
<dbReference type="AlphaFoldDB" id="A0A543CXF3"/>
<gene>
    <name evidence="2" type="ORF">FB559_7309</name>
</gene>